<sequence>MSVFWNVFFSLNSQSVVLRL</sequence>
<organism evidence="1">
    <name type="scientific">Anguilla anguilla</name>
    <name type="common">European freshwater eel</name>
    <name type="synonym">Muraena anguilla</name>
    <dbReference type="NCBI Taxonomy" id="7936"/>
    <lineage>
        <taxon>Eukaryota</taxon>
        <taxon>Metazoa</taxon>
        <taxon>Chordata</taxon>
        <taxon>Craniata</taxon>
        <taxon>Vertebrata</taxon>
        <taxon>Euteleostomi</taxon>
        <taxon>Actinopterygii</taxon>
        <taxon>Neopterygii</taxon>
        <taxon>Teleostei</taxon>
        <taxon>Anguilliformes</taxon>
        <taxon>Anguillidae</taxon>
        <taxon>Anguilla</taxon>
    </lineage>
</organism>
<dbReference type="EMBL" id="GBXM01092166">
    <property type="protein sequence ID" value="JAH16411.1"/>
    <property type="molecule type" value="Transcribed_RNA"/>
</dbReference>
<reference evidence="1" key="1">
    <citation type="submission" date="2014-11" db="EMBL/GenBank/DDBJ databases">
        <authorList>
            <person name="Amaro Gonzalez C."/>
        </authorList>
    </citation>
    <scope>NUCLEOTIDE SEQUENCE</scope>
</reference>
<proteinExistence type="predicted"/>
<reference evidence="1" key="2">
    <citation type="journal article" date="2015" name="Fish Shellfish Immunol.">
        <title>Early steps in the European eel (Anguilla anguilla)-Vibrio vulnificus interaction in the gills: Role of the RtxA13 toxin.</title>
        <authorList>
            <person name="Callol A."/>
            <person name="Pajuelo D."/>
            <person name="Ebbesson L."/>
            <person name="Teles M."/>
            <person name="MacKenzie S."/>
            <person name="Amaro C."/>
        </authorList>
    </citation>
    <scope>NUCLEOTIDE SEQUENCE</scope>
</reference>
<accession>A0A0E9QHR1</accession>
<name>A0A0E9QHR1_ANGAN</name>
<protein>
    <submittedName>
        <fullName evidence="1">Uncharacterized protein</fullName>
    </submittedName>
</protein>
<evidence type="ECO:0000313" key="1">
    <source>
        <dbReference type="EMBL" id="JAH16411.1"/>
    </source>
</evidence>
<dbReference type="AlphaFoldDB" id="A0A0E9QHR1"/>